<dbReference type="InterPro" id="IPR000683">
    <property type="entry name" value="Gfo/Idh/MocA-like_OxRdtase_N"/>
</dbReference>
<dbReference type="Pfam" id="PF01408">
    <property type="entry name" value="GFO_IDH_MocA"/>
    <property type="match status" value="1"/>
</dbReference>
<feature type="region of interest" description="Disordered" evidence="2">
    <location>
        <begin position="344"/>
        <end position="373"/>
    </location>
</feature>
<dbReference type="Gene3D" id="3.40.50.720">
    <property type="entry name" value="NAD(P)-binding Rossmann-like Domain"/>
    <property type="match status" value="1"/>
</dbReference>
<evidence type="ECO:0000256" key="2">
    <source>
        <dbReference type="SAM" id="MobiDB-lite"/>
    </source>
</evidence>
<dbReference type="Gene3D" id="3.30.360.10">
    <property type="entry name" value="Dihydrodipicolinate Reductase, domain 2"/>
    <property type="match status" value="1"/>
</dbReference>
<keyword evidence="6" id="KW-1185">Reference proteome</keyword>
<feature type="domain" description="Gfo/Idh/MocA-like oxidoreductase N-terminal" evidence="3">
    <location>
        <begin position="12"/>
        <end position="123"/>
    </location>
</feature>
<dbReference type="PANTHER" id="PTHR43818:SF11">
    <property type="entry name" value="BCDNA.GH03377"/>
    <property type="match status" value="1"/>
</dbReference>
<evidence type="ECO:0000313" key="5">
    <source>
        <dbReference type="EMBL" id="GGS21749.1"/>
    </source>
</evidence>
<dbReference type="SUPFAM" id="SSF51735">
    <property type="entry name" value="NAD(P)-binding Rossmann-fold domains"/>
    <property type="match status" value="1"/>
</dbReference>
<evidence type="ECO:0000259" key="4">
    <source>
        <dbReference type="Pfam" id="PF22725"/>
    </source>
</evidence>
<dbReference type="Pfam" id="PF22725">
    <property type="entry name" value="GFO_IDH_MocA_C3"/>
    <property type="match status" value="1"/>
</dbReference>
<dbReference type="EMBL" id="BMQO01000003">
    <property type="protein sequence ID" value="GGS21749.1"/>
    <property type="molecule type" value="Genomic_DNA"/>
</dbReference>
<reference evidence="6" key="1">
    <citation type="journal article" date="2019" name="Int. J. Syst. Evol. Microbiol.">
        <title>The Global Catalogue of Microorganisms (GCM) 10K type strain sequencing project: providing services to taxonomists for standard genome sequencing and annotation.</title>
        <authorList>
            <consortium name="The Broad Institute Genomics Platform"/>
            <consortium name="The Broad Institute Genome Sequencing Center for Infectious Disease"/>
            <person name="Wu L."/>
            <person name="Ma J."/>
        </authorList>
    </citation>
    <scope>NUCLEOTIDE SEQUENCE [LARGE SCALE GENOMIC DNA]</scope>
    <source>
        <strain evidence="6">JCM 31406</strain>
    </source>
</reference>
<evidence type="ECO:0000256" key="1">
    <source>
        <dbReference type="ARBA" id="ARBA00023002"/>
    </source>
</evidence>
<dbReference type="InterPro" id="IPR036291">
    <property type="entry name" value="NAD(P)-bd_dom_sf"/>
</dbReference>
<evidence type="ECO:0000259" key="3">
    <source>
        <dbReference type="Pfam" id="PF01408"/>
    </source>
</evidence>
<evidence type="ECO:0000313" key="6">
    <source>
        <dbReference type="Proteomes" id="UP000620633"/>
    </source>
</evidence>
<comment type="caution">
    <text evidence="5">The sequence shown here is derived from an EMBL/GenBank/DDBJ whole genome shotgun (WGS) entry which is preliminary data.</text>
</comment>
<keyword evidence="1" id="KW-0560">Oxidoreductase</keyword>
<dbReference type="InterPro" id="IPR055170">
    <property type="entry name" value="GFO_IDH_MocA-like_dom"/>
</dbReference>
<accession>A0ABQ2SDT9</accession>
<feature type="compositionally biased region" description="Basic and acidic residues" evidence="2">
    <location>
        <begin position="344"/>
        <end position="358"/>
    </location>
</feature>
<organism evidence="5 6">
    <name type="scientific">Deinococcus knuensis</name>
    <dbReference type="NCBI Taxonomy" id="1837380"/>
    <lineage>
        <taxon>Bacteria</taxon>
        <taxon>Thermotogati</taxon>
        <taxon>Deinococcota</taxon>
        <taxon>Deinococci</taxon>
        <taxon>Deinococcales</taxon>
        <taxon>Deinococcaceae</taxon>
        <taxon>Deinococcus</taxon>
    </lineage>
</organism>
<dbReference type="RefSeq" id="WP_189099842.1">
    <property type="nucleotide sequence ID" value="NZ_BMQO01000003.1"/>
</dbReference>
<proteinExistence type="predicted"/>
<dbReference type="Proteomes" id="UP000620633">
    <property type="component" value="Unassembled WGS sequence"/>
</dbReference>
<protein>
    <submittedName>
        <fullName evidence="5">Oxidoreductase</fullName>
    </submittedName>
</protein>
<dbReference type="InterPro" id="IPR050463">
    <property type="entry name" value="Gfo/Idh/MocA_oxidrdct_glycsds"/>
</dbReference>
<gene>
    <name evidence="5" type="ORF">GCM10008961_11480</name>
</gene>
<sequence length="373" mass="39018">MGVSTSDGPQVIGIIGTGNISAAYLKIARDLNLFRVKAVTDMDAARADTVAAEYGIQAMTLEGLLADPEIVAVVNLTPPGAHADVSLKALNAGKHVYSEKPLAVERGDGQAIMDLAHARGLRVGCAPDTVLGAGIQTAREIIDAGRIGRPVAANAFMMGSGPESWHPNPDFFYQRGAGPLFDMGPYYLTALVTLLGGVQKVSATTTTASSQRLITSQPRAGEFITVTTPTHVAANLTLDGGAVVTLVTSFDVPGSDVPRIEIHGTDGTLSVPDPNTFGGPLKLRLRGEKEWTDIPLTRPFAENARGIGLADMLAAAPGQPHRAGGDLAVHVLDVMHTILESAEAEKTLTPRTHAERPAPLDAQPTWLAATLPT</sequence>
<dbReference type="PANTHER" id="PTHR43818">
    <property type="entry name" value="BCDNA.GH03377"/>
    <property type="match status" value="1"/>
</dbReference>
<name>A0ABQ2SDT9_9DEIO</name>
<feature type="domain" description="GFO/IDH/MocA-like oxidoreductase" evidence="4">
    <location>
        <begin position="135"/>
        <end position="269"/>
    </location>
</feature>
<dbReference type="SUPFAM" id="SSF55347">
    <property type="entry name" value="Glyceraldehyde-3-phosphate dehydrogenase-like, C-terminal domain"/>
    <property type="match status" value="1"/>
</dbReference>